<evidence type="ECO:0008006" key="3">
    <source>
        <dbReference type="Google" id="ProtNLM"/>
    </source>
</evidence>
<dbReference type="Proteomes" id="UP000235347">
    <property type="component" value="Unassembled WGS sequence"/>
</dbReference>
<protein>
    <recommendedName>
        <fullName evidence="3">Glycine-rich domain-containing protein-like</fullName>
    </recommendedName>
</protein>
<accession>A0A2N7VR11</accession>
<keyword evidence="2" id="KW-1185">Reference proteome</keyword>
<reference evidence="1 2" key="1">
    <citation type="submission" date="2018-01" db="EMBL/GenBank/DDBJ databases">
        <title>Whole genome analyses suggest that Burkholderia sensu lato contains two further novel genera in the rhizoxinica-symbiotica group Mycetohabitans gen. nov., and Trinickia gen. nov.: implications for the evolution of diazotrophy and nodulation in the Burkholderiaceae.</title>
        <authorList>
            <person name="Estrada-de los Santos P."/>
            <person name="Palmer M."/>
            <person name="Chavez-Ramirez B."/>
            <person name="Beukes C."/>
            <person name="Steenkamp E.T."/>
            <person name="Hirsch A.M."/>
            <person name="Manyaka P."/>
            <person name="Maluk M."/>
            <person name="Lafos M."/>
            <person name="Crook M."/>
            <person name="Gross E."/>
            <person name="Simon M.F."/>
            <person name="Bueno dos Reis Junior F."/>
            <person name="Poole P.S."/>
            <person name="Venter S.N."/>
            <person name="James E.K."/>
        </authorList>
    </citation>
    <scope>NUCLEOTIDE SEQUENCE [LARGE SCALE GENOMIC DNA]</scope>
    <source>
        <strain evidence="1 2">GP25-8</strain>
    </source>
</reference>
<organism evidence="1 2">
    <name type="scientific">Trinickia soli</name>
    <dbReference type="NCBI Taxonomy" id="380675"/>
    <lineage>
        <taxon>Bacteria</taxon>
        <taxon>Pseudomonadati</taxon>
        <taxon>Pseudomonadota</taxon>
        <taxon>Betaproteobacteria</taxon>
        <taxon>Burkholderiales</taxon>
        <taxon>Burkholderiaceae</taxon>
        <taxon>Trinickia</taxon>
    </lineage>
</organism>
<dbReference type="AlphaFoldDB" id="A0A2N7VR11"/>
<dbReference type="EMBL" id="PNYB01000021">
    <property type="protein sequence ID" value="PMS19582.1"/>
    <property type="molecule type" value="Genomic_DNA"/>
</dbReference>
<comment type="caution">
    <text evidence="1">The sequence shown here is derived from an EMBL/GenBank/DDBJ whole genome shotgun (WGS) entry which is preliminary data.</text>
</comment>
<evidence type="ECO:0000313" key="2">
    <source>
        <dbReference type="Proteomes" id="UP000235347"/>
    </source>
</evidence>
<evidence type="ECO:0000313" key="1">
    <source>
        <dbReference type="EMBL" id="PMS19582.1"/>
    </source>
</evidence>
<name>A0A2N7VR11_9BURK</name>
<sequence>MYKAIDELDFTRIKAKLMHGRDGVIALRTIELAEADYRQFLKLAAKYPNAPIVPSQEVDEFWHMHILDTQRYSADCERIFGYMIHHDPFSGIDGGEDEARHLALAAQSEDLKVREFGEGSAYCVKPAAKGDAKAYCVKPEAKGDATAYCVKPEAKGDAKAYCVKPEAKGDATAYCVKPEAKGDATAYCVKPAASGDTAPYCVKPVAKADTAAYCVRPMAAPLPSTLASQQRV</sequence>
<proteinExistence type="predicted"/>
<gene>
    <name evidence="1" type="ORF">C0Z19_21365</name>
</gene>